<gene>
    <name evidence="1" type="ORF">LEL_05709</name>
</gene>
<organism evidence="1 2">
    <name type="scientific">Akanthomyces lecanii RCEF 1005</name>
    <dbReference type="NCBI Taxonomy" id="1081108"/>
    <lineage>
        <taxon>Eukaryota</taxon>
        <taxon>Fungi</taxon>
        <taxon>Dikarya</taxon>
        <taxon>Ascomycota</taxon>
        <taxon>Pezizomycotina</taxon>
        <taxon>Sordariomycetes</taxon>
        <taxon>Hypocreomycetidae</taxon>
        <taxon>Hypocreales</taxon>
        <taxon>Cordycipitaceae</taxon>
        <taxon>Akanthomyces</taxon>
        <taxon>Cordyceps confragosa</taxon>
    </lineage>
</organism>
<sequence length="169" mass="19272">MRAIVTLGMGHILTCAGLYEKLVSPSCDFCERLALHVYLLACVRLCGMCLWSSTRYRPLRPKHAFHLYGLCADQIRCFPMLLLPSYAWISSLLSINQRKRLIMEAGCGLIDEHEVERLRVRTHGVLQAAGRAMVAKYVRWNKDSRYPCPTDFDSADAASVFFPWVERST</sequence>
<protein>
    <submittedName>
        <fullName evidence="1">Cyclin-like F-box</fullName>
    </submittedName>
</protein>
<evidence type="ECO:0000313" key="1">
    <source>
        <dbReference type="EMBL" id="OAA76025.1"/>
    </source>
</evidence>
<name>A0A168G4U3_CORDF</name>
<proteinExistence type="predicted"/>
<dbReference type="Proteomes" id="UP000076881">
    <property type="component" value="Unassembled WGS sequence"/>
</dbReference>
<comment type="caution">
    <text evidence="1">The sequence shown here is derived from an EMBL/GenBank/DDBJ whole genome shotgun (WGS) entry which is preliminary data.</text>
</comment>
<keyword evidence="2" id="KW-1185">Reference proteome</keyword>
<dbReference type="EMBL" id="AZHF01000004">
    <property type="protein sequence ID" value="OAA76025.1"/>
    <property type="molecule type" value="Genomic_DNA"/>
</dbReference>
<evidence type="ECO:0000313" key="2">
    <source>
        <dbReference type="Proteomes" id="UP000076881"/>
    </source>
</evidence>
<dbReference type="AlphaFoldDB" id="A0A168G4U3"/>
<reference evidence="1 2" key="1">
    <citation type="journal article" date="2016" name="Genome Biol. Evol.">
        <title>Divergent and convergent evolution of fungal pathogenicity.</title>
        <authorList>
            <person name="Shang Y."/>
            <person name="Xiao G."/>
            <person name="Zheng P."/>
            <person name="Cen K."/>
            <person name="Zhan S."/>
            <person name="Wang C."/>
        </authorList>
    </citation>
    <scope>NUCLEOTIDE SEQUENCE [LARGE SCALE GENOMIC DNA]</scope>
    <source>
        <strain evidence="1 2">RCEF 1005</strain>
    </source>
</reference>
<accession>A0A168G4U3</accession>
<dbReference type="OrthoDB" id="2687876at2759"/>